<organism evidence="1 2">
    <name type="scientific">OM182 bacterium MED-G28</name>
    <dbReference type="NCBI Taxonomy" id="1986256"/>
    <lineage>
        <taxon>Bacteria</taxon>
        <taxon>Pseudomonadati</taxon>
        <taxon>Pseudomonadota</taxon>
        <taxon>Gammaproteobacteria</taxon>
        <taxon>OMG group</taxon>
        <taxon>OM182 clade</taxon>
    </lineage>
</organism>
<comment type="caution">
    <text evidence="1">The sequence shown here is derived from an EMBL/GenBank/DDBJ whole genome shotgun (WGS) entry which is preliminary data.</text>
</comment>
<dbReference type="SUPFAM" id="SSF69786">
    <property type="entry name" value="YggU-like"/>
    <property type="match status" value="1"/>
</dbReference>
<dbReference type="Gene3D" id="3.30.1200.10">
    <property type="entry name" value="YggU-like"/>
    <property type="match status" value="1"/>
</dbReference>
<evidence type="ECO:0000313" key="2">
    <source>
        <dbReference type="Proteomes" id="UP000219329"/>
    </source>
</evidence>
<proteinExistence type="predicted"/>
<accession>A0A2A5WEC7</accession>
<dbReference type="InterPro" id="IPR036591">
    <property type="entry name" value="YggU-like_sf"/>
</dbReference>
<evidence type="ECO:0000313" key="1">
    <source>
        <dbReference type="EMBL" id="PDH34597.1"/>
    </source>
</evidence>
<name>A0A2A5WEC7_9GAMM</name>
<dbReference type="AlphaFoldDB" id="A0A2A5WEC7"/>
<dbReference type="Proteomes" id="UP000219329">
    <property type="component" value="Unassembled WGS sequence"/>
</dbReference>
<gene>
    <name evidence="1" type="ORF">CNF02_04365</name>
</gene>
<protein>
    <submittedName>
        <fullName evidence="1">Uncharacterized protein</fullName>
    </submittedName>
</protein>
<dbReference type="EMBL" id="NTJZ01000003">
    <property type="protein sequence ID" value="PDH34597.1"/>
    <property type="molecule type" value="Genomic_DNA"/>
</dbReference>
<reference evidence="1 2" key="1">
    <citation type="submission" date="2017-08" db="EMBL/GenBank/DDBJ databases">
        <title>Fine stratification of microbial communities through a metagenomic profile of the photic zone.</title>
        <authorList>
            <person name="Haro-Moreno J.M."/>
            <person name="Lopez-Perez M."/>
            <person name="De La Torre J."/>
            <person name="Picazo A."/>
            <person name="Camacho A."/>
            <person name="Rodriguez-Valera F."/>
        </authorList>
    </citation>
    <scope>NUCLEOTIDE SEQUENCE [LARGE SCALE GENOMIC DNA]</scope>
    <source>
        <strain evidence="1">MED-G28</strain>
    </source>
</reference>
<sequence>MGGKTNKQLIRFLTKEFQVKQSTITIISYLSNTLKRIAGWTA</sequence>